<keyword evidence="2" id="KW-1185">Reference proteome</keyword>
<evidence type="ECO:0000313" key="2">
    <source>
        <dbReference type="Proteomes" id="UP000054771"/>
    </source>
</evidence>
<dbReference type="Proteomes" id="UP000054771">
    <property type="component" value="Unassembled WGS sequence"/>
</dbReference>
<dbReference type="AlphaFoldDB" id="A0A0U5FRQ4"/>
<accession>A0A0U5FRQ4</accession>
<dbReference type="EMBL" id="CDMC01000003">
    <property type="protein sequence ID" value="CEL02210.1"/>
    <property type="molecule type" value="Genomic_DNA"/>
</dbReference>
<reference evidence="2" key="1">
    <citation type="journal article" date="2016" name="Genome Announc.">
        <title>Draft genome sequences of fungus Aspergillus calidoustus.</title>
        <authorList>
            <person name="Horn F."/>
            <person name="Linde J."/>
            <person name="Mattern D.J."/>
            <person name="Walther G."/>
            <person name="Guthke R."/>
            <person name="Scherlach K."/>
            <person name="Martin K."/>
            <person name="Brakhage A.A."/>
            <person name="Petzke L."/>
            <person name="Valiante V."/>
        </authorList>
    </citation>
    <scope>NUCLEOTIDE SEQUENCE [LARGE SCALE GENOMIC DNA]</scope>
    <source>
        <strain evidence="2">SF006504</strain>
    </source>
</reference>
<proteinExistence type="predicted"/>
<organism evidence="1 2">
    <name type="scientific">Aspergillus calidoustus</name>
    <dbReference type="NCBI Taxonomy" id="454130"/>
    <lineage>
        <taxon>Eukaryota</taxon>
        <taxon>Fungi</taxon>
        <taxon>Dikarya</taxon>
        <taxon>Ascomycota</taxon>
        <taxon>Pezizomycotina</taxon>
        <taxon>Eurotiomycetes</taxon>
        <taxon>Eurotiomycetidae</taxon>
        <taxon>Eurotiales</taxon>
        <taxon>Aspergillaceae</taxon>
        <taxon>Aspergillus</taxon>
        <taxon>Aspergillus subgen. Nidulantes</taxon>
    </lineage>
</organism>
<name>A0A0U5FRQ4_ASPCI</name>
<sequence>MVLTADDHRMVYAYRIAVDDEGNDPGVGRYFITAANNHYLVQWHNQFTENVPIDKERVQRKDG</sequence>
<evidence type="ECO:0000313" key="1">
    <source>
        <dbReference type="EMBL" id="CEL02210.1"/>
    </source>
</evidence>
<gene>
    <name evidence="1" type="ORF">ASPCAL03382</name>
</gene>
<protein>
    <submittedName>
        <fullName evidence="1">Uncharacterized protein</fullName>
    </submittedName>
</protein>